<feature type="region of interest" description="Disordered" evidence="4">
    <location>
        <begin position="16"/>
        <end position="45"/>
    </location>
</feature>
<feature type="domain" description="Ig-like" evidence="5">
    <location>
        <begin position="468"/>
        <end position="504"/>
    </location>
</feature>
<dbReference type="GO" id="GO:0098609">
    <property type="term" value="P:cell-cell adhesion"/>
    <property type="evidence" value="ECO:0007669"/>
    <property type="project" value="TreeGrafter"/>
</dbReference>
<evidence type="ECO:0000256" key="2">
    <source>
        <dbReference type="ARBA" id="ARBA00023157"/>
    </source>
</evidence>
<keyword evidence="1" id="KW-0677">Repeat</keyword>
<keyword evidence="3" id="KW-0393">Immunoglobulin domain</keyword>
<organism evidence="6 7">
    <name type="scientific">Nothoprocta perdicaria</name>
    <name type="common">Chilean tinamou</name>
    <name type="synonym">Crypturus perdicarius</name>
    <dbReference type="NCBI Taxonomy" id="30464"/>
    <lineage>
        <taxon>Eukaryota</taxon>
        <taxon>Metazoa</taxon>
        <taxon>Chordata</taxon>
        <taxon>Craniata</taxon>
        <taxon>Vertebrata</taxon>
        <taxon>Euteleostomi</taxon>
        <taxon>Archelosauria</taxon>
        <taxon>Archosauria</taxon>
        <taxon>Dinosauria</taxon>
        <taxon>Saurischia</taxon>
        <taxon>Theropoda</taxon>
        <taxon>Coelurosauria</taxon>
        <taxon>Aves</taxon>
        <taxon>Palaeognathae</taxon>
        <taxon>Tinamiformes</taxon>
        <taxon>Tinamidae</taxon>
        <taxon>Nothoprocta</taxon>
    </lineage>
</organism>
<feature type="region of interest" description="Disordered" evidence="4">
    <location>
        <begin position="578"/>
        <end position="690"/>
    </location>
</feature>
<dbReference type="InterPro" id="IPR013098">
    <property type="entry name" value="Ig_I-set"/>
</dbReference>
<dbReference type="InterPro" id="IPR013783">
    <property type="entry name" value="Ig-like_fold"/>
</dbReference>
<evidence type="ECO:0000313" key="6">
    <source>
        <dbReference type="Ensembl" id="ENSNPEP00000005464.1"/>
    </source>
</evidence>
<dbReference type="InterPro" id="IPR003599">
    <property type="entry name" value="Ig_sub"/>
</dbReference>
<name>A0A8C7EAF3_NOTPE</name>
<dbReference type="PANTHER" id="PTHR44170:SF48">
    <property type="entry name" value="PROTEIN TURTLE HOMOLOG A"/>
    <property type="match status" value="1"/>
</dbReference>
<dbReference type="Proteomes" id="UP000694420">
    <property type="component" value="Unplaced"/>
</dbReference>
<keyword evidence="2" id="KW-1015">Disulfide bond</keyword>
<reference evidence="6" key="1">
    <citation type="submission" date="2025-08" db="UniProtKB">
        <authorList>
            <consortium name="Ensembl"/>
        </authorList>
    </citation>
    <scope>IDENTIFICATION</scope>
</reference>
<feature type="compositionally biased region" description="Polar residues" evidence="4">
    <location>
        <begin position="24"/>
        <end position="35"/>
    </location>
</feature>
<dbReference type="Ensembl" id="ENSNPET00000005601.1">
    <property type="protein sequence ID" value="ENSNPEP00000005464.1"/>
    <property type="gene ID" value="ENSNPEG00000004137.1"/>
</dbReference>
<feature type="domain" description="Ig-like" evidence="5">
    <location>
        <begin position="276"/>
        <end position="368"/>
    </location>
</feature>
<dbReference type="AlphaFoldDB" id="A0A8C7EAF3"/>
<dbReference type="PANTHER" id="PTHR44170">
    <property type="entry name" value="PROTEIN SIDEKICK"/>
    <property type="match status" value="1"/>
</dbReference>
<keyword evidence="7" id="KW-1185">Reference proteome</keyword>
<dbReference type="Pfam" id="PF07679">
    <property type="entry name" value="I-set"/>
    <property type="match status" value="1"/>
</dbReference>
<dbReference type="Gene3D" id="2.60.40.10">
    <property type="entry name" value="Immunoglobulins"/>
    <property type="match status" value="5"/>
</dbReference>
<accession>A0A8C7EAF3</accession>
<dbReference type="FunFam" id="2.60.40.10:FF:000323">
    <property type="entry name" value="Immunoglobulin superfamily member 9B"/>
    <property type="match status" value="1"/>
</dbReference>
<evidence type="ECO:0000256" key="4">
    <source>
        <dbReference type="SAM" id="MobiDB-lite"/>
    </source>
</evidence>
<evidence type="ECO:0000256" key="1">
    <source>
        <dbReference type="ARBA" id="ARBA00022737"/>
    </source>
</evidence>
<feature type="domain" description="Ig-like" evidence="5">
    <location>
        <begin position="372"/>
        <end position="463"/>
    </location>
</feature>
<feature type="domain" description="Ig-like" evidence="5">
    <location>
        <begin position="76"/>
        <end position="161"/>
    </location>
</feature>
<dbReference type="InterPro" id="IPR007110">
    <property type="entry name" value="Ig-like_dom"/>
</dbReference>
<evidence type="ECO:0000256" key="3">
    <source>
        <dbReference type="ARBA" id="ARBA00023319"/>
    </source>
</evidence>
<evidence type="ECO:0000259" key="5">
    <source>
        <dbReference type="PROSITE" id="PS50835"/>
    </source>
</evidence>
<dbReference type="SUPFAM" id="SSF48726">
    <property type="entry name" value="Immunoglobulin"/>
    <property type="match status" value="5"/>
</dbReference>
<protein>
    <submittedName>
        <fullName evidence="6">Immunoglobulin superfamily member 9</fullName>
    </submittedName>
</protein>
<dbReference type="InterPro" id="IPR036179">
    <property type="entry name" value="Ig-like_dom_sf"/>
</dbReference>
<proteinExistence type="predicted"/>
<sequence length="778" mass="83412">MTLSCSKLGLRGPGLGVGAGSQARPVSSIRTSSPTRLGADGRGGPCPGAAPCPQVSPCHPLGLRGLSLGVTAGSQPRSVVGRVGEGAVLGCDLLGAPRGRPPLYVIEWLRLGFALPIFIKFGLYSPRVDPQYRGRVRIEEGASLRIDLLRAEDQGWYECRVLFLDRPSTDDDFQNGTWIHLTVNAPPTFLETPPAFVEVRDRAALSLTCTAAGNPQPVVTWKRSDLAVQSGDTVQVRNGTLSIAVVERASAGTYTCHASSKEGTVTHTTRVLVQGPPVIVVPPQNITVNVSQDAFLACQAEAYPGNLTYTWLQGNSNVFHLGHLQARVRVLVDGSLLLQRTTPDDAGKYTCIPSNGLWKPPSASAFVTVLYPAEVTTMLPETHLPKGMQGVIRCPARANPPLLSVSWTRDGRPLELDKFPGWSLRSDGSIIIATGNDDALGVYACTPYNSYGTAGESRPTRVLLKDPPAFTVRPKEEYFQEVGRELVIPCMAHGDPPPTITWVKVRATSCGSPAPSGILQYLSLPFFKEMCVDGDWPPPEEPRTVCTNYMDTCANATSPPATAFLKPPTPCVGPAKASLPGTAAWSSSPTPFPAPEPVSWTQASPSRTEAVSLGVPAAQHEATAFERLPRGSLTSQSSGRGSASFLRPPSLAPSPGGNFLGTPLEEGGGWQSGGSEQAEEEERRNTSVDENYEWDSEFALESDILAALQLHRAGDAARPLSTIAVPGLSRLSTEPSPAARCTALRQEFLAYRRRREAAQQRRQRPPVRAERFELATLL</sequence>
<reference evidence="6" key="2">
    <citation type="submission" date="2025-09" db="UniProtKB">
        <authorList>
            <consortium name="Ensembl"/>
        </authorList>
    </citation>
    <scope>IDENTIFICATION</scope>
</reference>
<dbReference type="FunFam" id="2.60.40.10:FF:000032">
    <property type="entry name" value="palladin isoform X1"/>
    <property type="match status" value="1"/>
</dbReference>
<dbReference type="SMART" id="SM00409">
    <property type="entry name" value="IG"/>
    <property type="match status" value="4"/>
</dbReference>
<dbReference type="FunFam" id="2.60.40.10:FF:000245">
    <property type="entry name" value="protein turtle homolog B isoform X2"/>
    <property type="match status" value="1"/>
</dbReference>
<evidence type="ECO:0000313" key="7">
    <source>
        <dbReference type="Proteomes" id="UP000694420"/>
    </source>
</evidence>
<feature type="compositionally biased region" description="Polar residues" evidence="4">
    <location>
        <begin position="599"/>
        <end position="609"/>
    </location>
</feature>
<feature type="domain" description="Ig-like" evidence="5">
    <location>
        <begin position="187"/>
        <end position="266"/>
    </location>
</feature>
<dbReference type="Pfam" id="PF13927">
    <property type="entry name" value="Ig_3"/>
    <property type="match status" value="1"/>
</dbReference>
<dbReference type="SMART" id="SM00408">
    <property type="entry name" value="IGc2"/>
    <property type="match status" value="2"/>
</dbReference>
<feature type="compositionally biased region" description="Polar residues" evidence="4">
    <location>
        <begin position="632"/>
        <end position="641"/>
    </location>
</feature>
<dbReference type="PROSITE" id="PS50835">
    <property type="entry name" value="IG_LIKE"/>
    <property type="match status" value="5"/>
</dbReference>
<dbReference type="InterPro" id="IPR003598">
    <property type="entry name" value="Ig_sub2"/>
</dbReference>